<dbReference type="SUPFAM" id="SSF52833">
    <property type="entry name" value="Thioredoxin-like"/>
    <property type="match status" value="1"/>
</dbReference>
<dbReference type="CDD" id="cd01659">
    <property type="entry name" value="TRX_superfamily"/>
    <property type="match status" value="1"/>
</dbReference>
<gene>
    <name evidence="2" type="ORF">A3C93_01245</name>
</gene>
<comment type="caution">
    <text evidence="2">The sequence shown here is derived from an EMBL/GenBank/DDBJ whole genome shotgun (WGS) entry which is preliminary data.</text>
</comment>
<dbReference type="Pfam" id="PF00085">
    <property type="entry name" value="Thioredoxin"/>
    <property type="match status" value="1"/>
</dbReference>
<reference evidence="2 3" key="1">
    <citation type="journal article" date="2016" name="Nat. Commun.">
        <title>Thousands of microbial genomes shed light on interconnected biogeochemical processes in an aquifer system.</title>
        <authorList>
            <person name="Anantharaman K."/>
            <person name="Brown C.T."/>
            <person name="Hug L.A."/>
            <person name="Sharon I."/>
            <person name="Castelle C.J."/>
            <person name="Probst A.J."/>
            <person name="Thomas B.C."/>
            <person name="Singh A."/>
            <person name="Wilkins M.J."/>
            <person name="Karaoz U."/>
            <person name="Brodie E.L."/>
            <person name="Williams K.H."/>
            <person name="Hubbard S.S."/>
            <person name="Banfield J.F."/>
        </authorList>
    </citation>
    <scope>NUCLEOTIDE SEQUENCE [LARGE SCALE GENOMIC DNA]</scope>
</reference>
<sequence>MLYNVSGRESPTADVSKVAPVLSSPVAVFAQCLKDSGTVYYGAFWCPHCQAQSALFGDAKALLPYVECSTPDGQKQTDVCIAKKIGGYPTWEFADGSRVSGEQTFAQLAEKSGCPAPPSE</sequence>
<dbReference type="EMBL" id="MHLO01000047">
    <property type="protein sequence ID" value="OGZ10710.1"/>
    <property type="molecule type" value="Genomic_DNA"/>
</dbReference>
<protein>
    <recommendedName>
        <fullName evidence="1">Thioredoxin domain-containing protein</fullName>
    </recommendedName>
</protein>
<evidence type="ECO:0000313" key="3">
    <source>
        <dbReference type="Proteomes" id="UP000178636"/>
    </source>
</evidence>
<dbReference type="PANTHER" id="PTHR34573:SF1">
    <property type="entry name" value="VITAMIN K EPOXIDE REDUCTASE DOMAIN-CONTAINING PROTEIN"/>
    <property type="match status" value="1"/>
</dbReference>
<feature type="domain" description="Thioredoxin" evidence="1">
    <location>
        <begin position="38"/>
        <end position="100"/>
    </location>
</feature>
<organism evidence="2 3">
    <name type="scientific">Candidatus Lloydbacteria bacterium RIFCSPHIGHO2_02_FULL_54_17</name>
    <dbReference type="NCBI Taxonomy" id="1798664"/>
    <lineage>
        <taxon>Bacteria</taxon>
        <taxon>Candidatus Lloydiibacteriota</taxon>
    </lineage>
</organism>
<dbReference type="Proteomes" id="UP000178636">
    <property type="component" value="Unassembled WGS sequence"/>
</dbReference>
<evidence type="ECO:0000259" key="1">
    <source>
        <dbReference type="Pfam" id="PF00085"/>
    </source>
</evidence>
<dbReference type="InterPro" id="IPR036249">
    <property type="entry name" value="Thioredoxin-like_sf"/>
</dbReference>
<accession>A0A1G2DCV0</accession>
<dbReference type="InterPro" id="IPR013766">
    <property type="entry name" value="Thioredoxin_domain"/>
</dbReference>
<proteinExistence type="predicted"/>
<dbReference type="Gene3D" id="3.40.30.10">
    <property type="entry name" value="Glutaredoxin"/>
    <property type="match status" value="1"/>
</dbReference>
<dbReference type="PANTHER" id="PTHR34573">
    <property type="entry name" value="VKC DOMAIN-CONTAINING PROTEIN"/>
    <property type="match status" value="1"/>
</dbReference>
<dbReference type="AlphaFoldDB" id="A0A1G2DCV0"/>
<evidence type="ECO:0000313" key="2">
    <source>
        <dbReference type="EMBL" id="OGZ10710.1"/>
    </source>
</evidence>
<name>A0A1G2DCV0_9BACT</name>
<dbReference type="STRING" id="1798664.A3C93_01245"/>